<accession>A0ACB8WLV9</accession>
<keyword evidence="2" id="KW-1185">Reference proteome</keyword>
<name>A0ACB8WLV9_9TELE</name>
<sequence length="699" mass="77115">MICGTDRAHSGWPCWETHSLILLVSSSPVPSIKRTTGAPELKPCEGAERRRGAHRLTGGENTYTPDCIHSTCPHIPLPGGTMWVLDKIRGSVETGVLRQGENGDKKGVVPSYSNVLTPDKIPDFFIPPKLVSSPPEPEIPNVKPKEGLQPSTSEQTIGSGKKISSPRSPRLMAKIAGDTKNLLRAANRHIIQIESADDVVAGDTNADPQSQTAMSLPYVPKTHTPYGFATLKESPHTRRKESLFHCEHTSPITSPNTQRKTQGKSSEGGNHLNPADCNTSHMNPYRYFSGGESDTCSSAESSPFSSPLLTRSASLLKIFTHETQAKVVKAKRTFARHSSLSTDECSSAEPSPNIQRRLHVPSLHGSAGGSDHGLHREHTINLHKGGTVRISANYDSSTSRLLIRVLAAENLYDKHFDIKSINCCVSVYLNPGKLQKQRSNIIKNSRNPVFNEDFFFDSISSVQVKNLLMKFKVVNKGTSLKRDTLLGEREYYGIAIVLLLITSKSCNPITAMISAFNWLTERPSSPMPCIAWALPAQTLSLKALRETRCCSSLCPTLMNLFLARESRKTRKAEEAAKIEEEDQQRQENEEGDRQTERKAGGVFHPLTASHSKCAFAACEALFVSHSVLRRKQITQTDKETLWTCLLPERTNKIKQSVQKVAYPRMTSSPLLKVITPLMAAQNFIASLLLLQLWINSVTA</sequence>
<comment type="caution">
    <text evidence="1">The sequence shown here is derived from an EMBL/GenBank/DDBJ whole genome shotgun (WGS) entry which is preliminary data.</text>
</comment>
<evidence type="ECO:0000313" key="1">
    <source>
        <dbReference type="EMBL" id="KAI3368272.1"/>
    </source>
</evidence>
<proteinExistence type="predicted"/>
<evidence type="ECO:0000313" key="2">
    <source>
        <dbReference type="Proteomes" id="UP000831701"/>
    </source>
</evidence>
<organism evidence="1 2">
    <name type="scientific">Scortum barcoo</name>
    <name type="common">barcoo grunter</name>
    <dbReference type="NCBI Taxonomy" id="214431"/>
    <lineage>
        <taxon>Eukaryota</taxon>
        <taxon>Metazoa</taxon>
        <taxon>Chordata</taxon>
        <taxon>Craniata</taxon>
        <taxon>Vertebrata</taxon>
        <taxon>Euteleostomi</taxon>
        <taxon>Actinopterygii</taxon>
        <taxon>Neopterygii</taxon>
        <taxon>Teleostei</taxon>
        <taxon>Neoteleostei</taxon>
        <taxon>Acanthomorphata</taxon>
        <taxon>Eupercaria</taxon>
        <taxon>Centrarchiformes</taxon>
        <taxon>Terapontoidei</taxon>
        <taxon>Terapontidae</taxon>
        <taxon>Scortum</taxon>
    </lineage>
</organism>
<protein>
    <submittedName>
        <fullName evidence="1">Uncharacterized protein</fullName>
    </submittedName>
</protein>
<dbReference type="EMBL" id="CM041538">
    <property type="protein sequence ID" value="KAI3368272.1"/>
    <property type="molecule type" value="Genomic_DNA"/>
</dbReference>
<reference evidence="1" key="1">
    <citation type="submission" date="2022-04" db="EMBL/GenBank/DDBJ databases">
        <title>Jade perch genome.</title>
        <authorList>
            <person name="Chao B."/>
        </authorList>
    </citation>
    <scope>NUCLEOTIDE SEQUENCE</scope>
    <source>
        <strain evidence="1">CB-2022</strain>
    </source>
</reference>
<gene>
    <name evidence="1" type="ORF">L3Q82_007990</name>
</gene>
<dbReference type="Proteomes" id="UP000831701">
    <property type="component" value="Chromosome 8"/>
</dbReference>